<dbReference type="InterPro" id="IPR001126">
    <property type="entry name" value="UmuC"/>
</dbReference>
<proteinExistence type="predicted"/>
<comment type="caution">
    <text evidence="3">The sequence shown here is derived from an EMBL/GenBank/DDBJ whole genome shotgun (WGS) entry which is preliminary data.</text>
</comment>
<gene>
    <name evidence="3" type="ORF">KY465_17910</name>
</gene>
<organism evidence="3 4">
    <name type="scientific">Pseudohoeflea coraliihabitans</name>
    <dbReference type="NCBI Taxonomy" id="2860393"/>
    <lineage>
        <taxon>Bacteria</taxon>
        <taxon>Pseudomonadati</taxon>
        <taxon>Pseudomonadota</taxon>
        <taxon>Alphaproteobacteria</taxon>
        <taxon>Hyphomicrobiales</taxon>
        <taxon>Rhizobiaceae</taxon>
        <taxon>Pseudohoeflea</taxon>
    </lineage>
</organism>
<dbReference type="PANTHER" id="PTHR35369">
    <property type="entry name" value="BLR3025 PROTEIN-RELATED"/>
    <property type="match status" value="1"/>
</dbReference>
<protein>
    <submittedName>
        <fullName evidence="3">DNA polymerase Y family protein</fullName>
    </submittedName>
</protein>
<evidence type="ECO:0000256" key="1">
    <source>
        <dbReference type="ARBA" id="ARBA00022763"/>
    </source>
</evidence>
<dbReference type="Proteomes" id="UP001430804">
    <property type="component" value="Unassembled WGS sequence"/>
</dbReference>
<evidence type="ECO:0000313" key="3">
    <source>
        <dbReference type="EMBL" id="MBW3099160.1"/>
    </source>
</evidence>
<name>A0ABS6WT76_9HYPH</name>
<reference evidence="3" key="1">
    <citation type="submission" date="2021-07" db="EMBL/GenBank/DDBJ databases">
        <title>Pseudohoeflea marina sp. nov. a polyhydroxyalcanoate-producing bacterium.</title>
        <authorList>
            <person name="Zheng W."/>
            <person name="Yu S."/>
            <person name="Huang Y."/>
        </authorList>
    </citation>
    <scope>NUCLEOTIDE SEQUENCE</scope>
    <source>
        <strain evidence="3">DP4N28-3</strain>
    </source>
</reference>
<feature type="domain" description="UmuC" evidence="2">
    <location>
        <begin position="67"/>
        <end position="191"/>
    </location>
</feature>
<dbReference type="Pfam" id="PF00817">
    <property type="entry name" value="IMS"/>
    <property type="match status" value="1"/>
</dbReference>
<evidence type="ECO:0000313" key="4">
    <source>
        <dbReference type="Proteomes" id="UP001430804"/>
    </source>
</evidence>
<evidence type="ECO:0000259" key="2">
    <source>
        <dbReference type="Pfam" id="PF00817"/>
    </source>
</evidence>
<dbReference type="PANTHER" id="PTHR35369:SF2">
    <property type="entry name" value="BLR3025 PROTEIN"/>
    <property type="match status" value="1"/>
</dbReference>
<accession>A0ABS6WT76</accession>
<dbReference type="CDD" id="cd03468">
    <property type="entry name" value="PolY_like"/>
    <property type="match status" value="1"/>
</dbReference>
<dbReference type="EMBL" id="JAHWQX010000005">
    <property type="protein sequence ID" value="MBW3099160.1"/>
    <property type="molecule type" value="Genomic_DNA"/>
</dbReference>
<keyword evidence="4" id="KW-1185">Reference proteome</keyword>
<dbReference type="InterPro" id="IPR050356">
    <property type="entry name" value="SulA_CellDiv_inhibitor"/>
</dbReference>
<sequence length="558" mass="60946">MTIVSRSAPPAPLKTPDLVVPSLPLGETRRILALAFPALPTDRIWRQRLGPSWHSTAPPEAGRPAVKPLACAERLKGALRLAALDEKAATRGLRIGQGVAEARAICPDLDVTPADPAADHRLLIALADWADRYTPLVGLDSPDGLALDITGCAHLFGGERAMLDDAITRLEGFGFAVQGAIAPTPALAWALARHQPGRIAAPADIAVLMPALPISSLRLPDETTAALARVGLKRLQDVLTAPRAPLARRFGSTVLRRLDRMTGMDGEPISPRRPLAELIAERRFAEPLIDLETITTLSGQLAASLKDLLSRRAAGLRRAELSLFRIDGAVRHIRVGTARPLRDPLRIKQLFAERIASLHEEIDAGYGFELVRLAVLDYEPMPDSQTDFEGAAQGDDLPLHLLADRLAARLGPDRVQVPVAGNSHVPERSVHHVPHVDKLNSPQSGSAKGEDDAGTFLPVSGAARPLRLLRPPEPVTAVAEVPDGPPVTFRWRRSPHHVTRAEGPERIAAEWWHDGENAPTRDYYRVEDEAGRRYWLFREGLYERESSTPRWFLHGFFA</sequence>
<keyword evidence="1" id="KW-0227">DNA damage</keyword>